<dbReference type="PANTHER" id="PTHR31672:SF13">
    <property type="entry name" value="F-BOX PROTEIN CPR30-LIKE"/>
    <property type="match status" value="1"/>
</dbReference>
<dbReference type="NCBIfam" id="TIGR01640">
    <property type="entry name" value="F_box_assoc_1"/>
    <property type="match status" value="1"/>
</dbReference>
<proteinExistence type="predicted"/>
<feature type="domain" description="F-box" evidence="1">
    <location>
        <begin position="6"/>
        <end position="46"/>
    </location>
</feature>
<dbReference type="PANTHER" id="PTHR31672">
    <property type="entry name" value="BNACNNG10540D PROTEIN"/>
    <property type="match status" value="1"/>
</dbReference>
<comment type="caution">
    <text evidence="2">The sequence shown here is derived from an EMBL/GenBank/DDBJ whole genome shotgun (WGS) entry which is preliminary data.</text>
</comment>
<dbReference type="Proteomes" id="UP001632038">
    <property type="component" value="Unassembled WGS sequence"/>
</dbReference>
<accession>A0ABD3CFU3</accession>
<evidence type="ECO:0000313" key="2">
    <source>
        <dbReference type="EMBL" id="KAL3628731.1"/>
    </source>
</evidence>
<dbReference type="Pfam" id="PF08268">
    <property type="entry name" value="FBA_3"/>
    <property type="match status" value="1"/>
</dbReference>
<dbReference type="InterPro" id="IPR036047">
    <property type="entry name" value="F-box-like_dom_sf"/>
</dbReference>
<evidence type="ECO:0000259" key="1">
    <source>
        <dbReference type="SMART" id="SM00256"/>
    </source>
</evidence>
<dbReference type="AlphaFoldDB" id="A0ABD3CFU3"/>
<reference evidence="3" key="1">
    <citation type="journal article" date="2024" name="IScience">
        <title>Strigolactones Initiate the Formation of Haustorium-like Structures in Castilleja.</title>
        <authorList>
            <person name="Buerger M."/>
            <person name="Peterson D."/>
            <person name="Chory J."/>
        </authorList>
    </citation>
    <scope>NUCLEOTIDE SEQUENCE [LARGE SCALE GENOMIC DNA]</scope>
</reference>
<dbReference type="SMART" id="SM00256">
    <property type="entry name" value="FBOX"/>
    <property type="match status" value="1"/>
</dbReference>
<dbReference type="InterPro" id="IPR013187">
    <property type="entry name" value="F-box-assoc_dom_typ3"/>
</dbReference>
<dbReference type="SUPFAM" id="SSF81383">
    <property type="entry name" value="F-box domain"/>
    <property type="match status" value="1"/>
</dbReference>
<keyword evidence="3" id="KW-1185">Reference proteome</keyword>
<dbReference type="InterPro" id="IPR001810">
    <property type="entry name" value="F-box_dom"/>
</dbReference>
<dbReference type="Gene3D" id="1.20.1280.50">
    <property type="match status" value="1"/>
</dbReference>
<organism evidence="2 3">
    <name type="scientific">Castilleja foliolosa</name>
    <dbReference type="NCBI Taxonomy" id="1961234"/>
    <lineage>
        <taxon>Eukaryota</taxon>
        <taxon>Viridiplantae</taxon>
        <taxon>Streptophyta</taxon>
        <taxon>Embryophyta</taxon>
        <taxon>Tracheophyta</taxon>
        <taxon>Spermatophyta</taxon>
        <taxon>Magnoliopsida</taxon>
        <taxon>eudicotyledons</taxon>
        <taxon>Gunneridae</taxon>
        <taxon>Pentapetalae</taxon>
        <taxon>asterids</taxon>
        <taxon>lamiids</taxon>
        <taxon>Lamiales</taxon>
        <taxon>Orobanchaceae</taxon>
        <taxon>Pedicularideae</taxon>
        <taxon>Castillejinae</taxon>
        <taxon>Castilleja</taxon>
    </lineage>
</organism>
<sequence length="389" mass="43801">MATRAFPENVVLGIAARLPVKSIGRFKSVCKLWRHLFSTPEFLKLHQRHFSSDPKNQSIIVHRSYNKSSDVSFVNIDSSAVKPSVIDYRDGDIVGCCNGIVCVSYGRVIVLLNPATMMFSKVPPSSLESCGPYFYERLSLGFGYDAGADDFKVVRFFRLKKQLNQRQDIVVYDDGVEVYSSSSGSWTTIAPGFQFIKLKSLSQFIVNGNPYWVAEVCGYDDYAVLLCFDVSKMVFRIVHLGGFEHDLDPQFVEGKGSLSLGGFEHDLNPQFVEWKGSLGALVTTKNDDDDGERRVVKSIDVWVFDDGEQIWRKNHTFAGPSEMNVNMFLECSKNGKFVGECADGRFFVFDKDTGFVNVVCLYNGAREPECVEIYLYTESLAYIKGMRQV</sequence>
<dbReference type="EMBL" id="JAVIJP010000036">
    <property type="protein sequence ID" value="KAL3628731.1"/>
    <property type="molecule type" value="Genomic_DNA"/>
</dbReference>
<name>A0ABD3CFU3_9LAMI</name>
<protein>
    <recommendedName>
        <fullName evidence="1">F-box domain-containing protein</fullName>
    </recommendedName>
</protein>
<gene>
    <name evidence="2" type="ORF">CASFOL_027777</name>
</gene>
<dbReference type="CDD" id="cd22157">
    <property type="entry name" value="F-box_AtFBW1-like"/>
    <property type="match status" value="1"/>
</dbReference>
<dbReference type="InterPro" id="IPR017451">
    <property type="entry name" value="F-box-assoc_interact_dom"/>
</dbReference>
<dbReference type="InterPro" id="IPR050796">
    <property type="entry name" value="SCF_F-box_component"/>
</dbReference>
<evidence type="ECO:0000313" key="3">
    <source>
        <dbReference type="Proteomes" id="UP001632038"/>
    </source>
</evidence>
<dbReference type="Pfam" id="PF00646">
    <property type="entry name" value="F-box"/>
    <property type="match status" value="1"/>
</dbReference>